<sequence>MDSPDLISTKDIPPQFLKSAFLAGHVPYKALSSDPRLSYQLYIPSEHINVNPADPEQNLPILPLVVVMHGTRRGSDTFNALVPWSHKHPCAILAPLFPTGLDGPNDIDSYKLLSSKTLRSDLALLSMLDEVSHRWPGISTKRIILVGFSGGGQFAHRFFYLYPERLHAVSVGAPGRVTKLDLGKDWPQGIRNVEEKFNRKVDFEKLRAVKDIQFVIGGDDNVVHGGDEFWKWLEKVKKKNGSNSNKEQLAPMRSGRLQTAKEVLGEWKSFGIEARFDVVPGVAHSAQGVVDAVLNFLEPIVKKMYEDGL</sequence>
<dbReference type="OrthoDB" id="2334691at2759"/>
<evidence type="ECO:0000313" key="1">
    <source>
        <dbReference type="EMBL" id="KUJ07760.1"/>
    </source>
</evidence>
<dbReference type="Gene3D" id="3.40.50.1820">
    <property type="entry name" value="alpha/beta hydrolase"/>
    <property type="match status" value="1"/>
</dbReference>
<keyword evidence="2" id="KW-1185">Reference proteome</keyword>
<reference evidence="1 2" key="1">
    <citation type="submission" date="2015-10" db="EMBL/GenBank/DDBJ databases">
        <title>Full genome of DAOMC 229536 Phialocephala scopiformis, a fungal endophyte of spruce producing the potent anti-insectan compound rugulosin.</title>
        <authorList>
            <consortium name="DOE Joint Genome Institute"/>
            <person name="Walker A.K."/>
            <person name="Frasz S.L."/>
            <person name="Seifert K.A."/>
            <person name="Miller J.D."/>
            <person name="Mondo S.J."/>
            <person name="Labutti K."/>
            <person name="Lipzen A."/>
            <person name="Dockter R."/>
            <person name="Kennedy M."/>
            <person name="Grigoriev I.V."/>
            <person name="Spatafora J.W."/>
        </authorList>
    </citation>
    <scope>NUCLEOTIDE SEQUENCE [LARGE SCALE GENOMIC DNA]</scope>
    <source>
        <strain evidence="1 2">CBS 120377</strain>
    </source>
</reference>
<dbReference type="RefSeq" id="XP_018062115.1">
    <property type="nucleotide sequence ID" value="XM_018218980.1"/>
</dbReference>
<protein>
    <submittedName>
        <fullName evidence="1">Poly hydrolase</fullName>
    </submittedName>
</protein>
<evidence type="ECO:0000313" key="2">
    <source>
        <dbReference type="Proteomes" id="UP000070700"/>
    </source>
</evidence>
<dbReference type="EMBL" id="KQ947438">
    <property type="protein sequence ID" value="KUJ07760.1"/>
    <property type="molecule type" value="Genomic_DNA"/>
</dbReference>
<organism evidence="1 2">
    <name type="scientific">Mollisia scopiformis</name>
    <name type="common">Conifer needle endophyte fungus</name>
    <name type="synonym">Phialocephala scopiformis</name>
    <dbReference type="NCBI Taxonomy" id="149040"/>
    <lineage>
        <taxon>Eukaryota</taxon>
        <taxon>Fungi</taxon>
        <taxon>Dikarya</taxon>
        <taxon>Ascomycota</taxon>
        <taxon>Pezizomycotina</taxon>
        <taxon>Leotiomycetes</taxon>
        <taxon>Helotiales</taxon>
        <taxon>Mollisiaceae</taxon>
        <taxon>Mollisia</taxon>
    </lineage>
</organism>
<dbReference type="GeneID" id="28828706"/>
<keyword evidence="1" id="KW-0378">Hydrolase</keyword>
<dbReference type="KEGG" id="psco:LY89DRAFT_725514"/>
<dbReference type="AlphaFoldDB" id="A0A132B5S8"/>
<proteinExistence type="predicted"/>
<dbReference type="InParanoid" id="A0A132B5S8"/>
<dbReference type="InterPro" id="IPR029058">
    <property type="entry name" value="AB_hydrolase_fold"/>
</dbReference>
<dbReference type="GO" id="GO:0016787">
    <property type="term" value="F:hydrolase activity"/>
    <property type="evidence" value="ECO:0007669"/>
    <property type="project" value="UniProtKB-KW"/>
</dbReference>
<name>A0A132B5S8_MOLSC</name>
<gene>
    <name evidence="1" type="ORF">LY89DRAFT_725514</name>
</gene>
<dbReference type="SUPFAM" id="SSF53474">
    <property type="entry name" value="alpha/beta-Hydrolases"/>
    <property type="match status" value="1"/>
</dbReference>
<dbReference type="Proteomes" id="UP000070700">
    <property type="component" value="Unassembled WGS sequence"/>
</dbReference>
<accession>A0A132B5S8</accession>